<evidence type="ECO:0000313" key="2">
    <source>
        <dbReference type="Proteomes" id="UP001568894"/>
    </source>
</evidence>
<dbReference type="Proteomes" id="UP001568894">
    <property type="component" value="Unassembled WGS sequence"/>
</dbReference>
<proteinExistence type="predicted"/>
<reference evidence="1 2" key="1">
    <citation type="submission" date="2023-05" db="EMBL/GenBank/DDBJ databases">
        <title>Adaptations of aquatic viruses from atmosphere-close ecosystems of the Central Arctic Ocean.</title>
        <authorList>
            <person name="Rahlff J."/>
            <person name="Holmfeldt K."/>
        </authorList>
    </citation>
    <scope>NUCLEOTIDE SEQUENCE [LARGE SCALE GENOMIC DNA]</scope>
    <source>
        <strain evidence="1 2">Arc14</strain>
    </source>
</reference>
<protein>
    <submittedName>
        <fullName evidence="1">Glyoxalase</fullName>
    </submittedName>
</protein>
<keyword evidence="2" id="KW-1185">Reference proteome</keyword>
<dbReference type="EMBL" id="JASMRN010000003">
    <property type="protein sequence ID" value="MEZ7514599.1"/>
    <property type="molecule type" value="Genomic_DNA"/>
</dbReference>
<accession>A0ABV4KAE7</accession>
<organism evidence="1 2">
    <name type="scientific">Flavobacterium frigidarium</name>
    <dbReference type="NCBI Taxonomy" id="99286"/>
    <lineage>
        <taxon>Bacteria</taxon>
        <taxon>Pseudomonadati</taxon>
        <taxon>Bacteroidota</taxon>
        <taxon>Flavobacteriia</taxon>
        <taxon>Flavobacteriales</taxon>
        <taxon>Flavobacteriaceae</taxon>
        <taxon>Flavobacterium</taxon>
    </lineage>
</organism>
<comment type="caution">
    <text evidence="1">The sequence shown here is derived from an EMBL/GenBank/DDBJ whole genome shotgun (WGS) entry which is preliminary data.</text>
</comment>
<name>A0ABV4KAE7_9FLAO</name>
<dbReference type="RefSeq" id="WP_371568543.1">
    <property type="nucleotide sequence ID" value="NZ_JASMRN010000003.1"/>
</dbReference>
<sequence length="128" mass="14848">MNNRDVFIKEFRSETIGSVGAQSSAEEQFQNEVLRPILKLQNELFIASFKNYIAKNKGDFANFTLDKKNAFVENSIQKDTKYRNTLKGFVVGLFTLEEYETYAANTSNLNKRIMSMLQERLKSQLQLF</sequence>
<gene>
    <name evidence="1" type="ORF">QO192_04795</name>
</gene>
<evidence type="ECO:0000313" key="1">
    <source>
        <dbReference type="EMBL" id="MEZ7514599.1"/>
    </source>
</evidence>